<dbReference type="KEGG" id="schk:GII14_07090"/>
<evidence type="ECO:0000259" key="1">
    <source>
        <dbReference type="Pfam" id="PF20247"/>
    </source>
</evidence>
<proteinExistence type="predicted"/>
<protein>
    <recommendedName>
        <fullName evidence="1">DUF6602 domain-containing protein</fullName>
    </recommendedName>
</protein>
<feature type="domain" description="DUF6602" evidence="1">
    <location>
        <begin position="21"/>
        <end position="122"/>
    </location>
</feature>
<dbReference type="Proteomes" id="UP000502117">
    <property type="component" value="Chromosome"/>
</dbReference>
<sequence length="281" mass="31678">MDLNELFSSIETTMLARFKESGFINHSGDKGENREEFLMDFLKNHLPKRYGVTKGEIITKDGSRSHAVDIIIYDAVNCPVLYAGKTSILPIEGVYGIIEVKSSLSKAEFDDAAGKITSFKKLAPRDLGVIATREYATVHRASRPFGIVFGFQLSGNSLDSLKDNWMAHSHAVHDVNFFCNLVCVLGKGLLRYESVNLTKGEKNLLLDTDEFVNLILTAHKRLQNSEEQDEVLLRIVKEGAEDRTFGRFFTYLLIMLTRMKLNVPDLGRYIDPELPISVVRE</sequence>
<gene>
    <name evidence="2" type="ORF">GII14_07090</name>
</gene>
<dbReference type="EMBL" id="CP045857">
    <property type="protein sequence ID" value="QIJ03971.1"/>
    <property type="molecule type" value="Genomic_DNA"/>
</dbReference>
<dbReference type="RefSeq" id="WP_165564753.1">
    <property type="nucleotide sequence ID" value="NZ_CP045857.1"/>
</dbReference>
<organism evidence="2 3">
    <name type="scientific">Shewanella chilikensis</name>
    <dbReference type="NCBI Taxonomy" id="558541"/>
    <lineage>
        <taxon>Bacteria</taxon>
        <taxon>Pseudomonadati</taxon>
        <taxon>Pseudomonadota</taxon>
        <taxon>Gammaproteobacteria</taxon>
        <taxon>Alteromonadales</taxon>
        <taxon>Shewanellaceae</taxon>
        <taxon>Shewanella</taxon>
    </lineage>
</organism>
<name>A0A6G7LQC6_9GAMM</name>
<reference evidence="2 3" key="1">
    <citation type="submission" date="2019-11" db="EMBL/GenBank/DDBJ databases">
        <title>Complete Genome Sequence of Shewanella chilikensis Strain DC57, Isolated from Corroded Seal Rings at a floating production facility in Australia.</title>
        <authorList>
            <person name="Salgar-Chaparro S.J."/>
            <person name="Castillo-Villamizar G.A."/>
            <person name="Poehlein A."/>
            <person name="Daniel R."/>
            <person name="Machuca L."/>
        </authorList>
    </citation>
    <scope>NUCLEOTIDE SEQUENCE [LARGE SCALE GENOMIC DNA]</scope>
    <source>
        <strain evidence="2 3">DC57</strain>
    </source>
</reference>
<dbReference type="Pfam" id="PF20247">
    <property type="entry name" value="DUF6602"/>
    <property type="match status" value="1"/>
</dbReference>
<accession>A0A6G7LQC6</accession>
<dbReference type="AlphaFoldDB" id="A0A6G7LQC6"/>
<evidence type="ECO:0000313" key="2">
    <source>
        <dbReference type="EMBL" id="QIJ03971.1"/>
    </source>
</evidence>
<dbReference type="InterPro" id="IPR046537">
    <property type="entry name" value="DUF6602"/>
</dbReference>
<evidence type="ECO:0000313" key="3">
    <source>
        <dbReference type="Proteomes" id="UP000502117"/>
    </source>
</evidence>
<dbReference type="CDD" id="cd21173">
    <property type="entry name" value="NucC-like"/>
    <property type="match status" value="1"/>
</dbReference>